<evidence type="ECO:0000259" key="4">
    <source>
        <dbReference type="PROSITE" id="PS50043"/>
    </source>
</evidence>
<protein>
    <submittedName>
        <fullName evidence="5">Helix-turn-helix transcriptional regulator</fullName>
    </submittedName>
</protein>
<evidence type="ECO:0000256" key="3">
    <source>
        <dbReference type="ARBA" id="ARBA00023163"/>
    </source>
</evidence>
<dbReference type="PANTHER" id="PTHR44688">
    <property type="entry name" value="DNA-BINDING TRANSCRIPTIONAL ACTIVATOR DEVR_DOSR"/>
    <property type="match status" value="1"/>
</dbReference>
<keyword evidence="6" id="KW-1185">Reference proteome</keyword>
<dbReference type="EMBL" id="CP035806">
    <property type="protein sequence ID" value="QBE49215.1"/>
    <property type="molecule type" value="Genomic_DNA"/>
</dbReference>
<feature type="domain" description="HTH luxR-type" evidence="4">
    <location>
        <begin position="793"/>
        <end position="857"/>
    </location>
</feature>
<evidence type="ECO:0000313" key="5">
    <source>
        <dbReference type="EMBL" id="QBE49215.1"/>
    </source>
</evidence>
<dbReference type="Gene3D" id="1.10.10.10">
    <property type="entry name" value="Winged helix-like DNA-binding domain superfamily/Winged helix DNA-binding domain"/>
    <property type="match status" value="1"/>
</dbReference>
<dbReference type="Proteomes" id="UP000289260">
    <property type="component" value="Chromosome"/>
</dbReference>
<dbReference type="InterPro" id="IPR036388">
    <property type="entry name" value="WH-like_DNA-bd_sf"/>
</dbReference>
<dbReference type="InterPro" id="IPR016032">
    <property type="entry name" value="Sig_transdc_resp-reg_C-effctor"/>
</dbReference>
<dbReference type="PANTHER" id="PTHR44688:SF16">
    <property type="entry name" value="DNA-BINDING TRANSCRIPTIONAL ACTIVATOR DEVR_DOSR"/>
    <property type="match status" value="1"/>
</dbReference>
<keyword evidence="3" id="KW-0804">Transcription</keyword>
<keyword evidence="1" id="KW-0805">Transcription regulation</keyword>
<evidence type="ECO:0000313" key="6">
    <source>
        <dbReference type="Proteomes" id="UP000289260"/>
    </source>
</evidence>
<dbReference type="Pfam" id="PF00196">
    <property type="entry name" value="GerE"/>
    <property type="match status" value="1"/>
</dbReference>
<reference evidence="5 6" key="1">
    <citation type="submission" date="2019-02" db="EMBL/GenBank/DDBJ databases">
        <authorList>
            <person name="Sun L."/>
            <person name="Pan D."/>
            <person name="Wu X."/>
        </authorList>
    </citation>
    <scope>NUCLEOTIDE SEQUENCE [LARGE SCALE GENOMIC DNA]</scope>
    <source>
        <strain evidence="5 6">JW-1</strain>
    </source>
</reference>
<dbReference type="KEGG" id="ltr:EVS81_10500"/>
<name>A0A4P6KFG3_9MICO</name>
<dbReference type="SMART" id="SM00421">
    <property type="entry name" value="HTH_LUXR"/>
    <property type="match status" value="1"/>
</dbReference>
<keyword evidence="2" id="KW-0238">DNA-binding</keyword>
<dbReference type="InterPro" id="IPR027417">
    <property type="entry name" value="P-loop_NTPase"/>
</dbReference>
<dbReference type="PROSITE" id="PS50043">
    <property type="entry name" value="HTH_LUXR_2"/>
    <property type="match status" value="1"/>
</dbReference>
<sequence length="857" mass="93276">MFVGRTQSLNAAAELVRANLSVDVVGSRGSGKTTFLEHLRHELVESDWQVVSIRGVASLRQHPLAALHLEEIGQAGPGALQATATALHDRVVRPRSVILLDDWDDLDEATWGVVESVRRSLGVPVVLSRLEGLHARQTPSGLPASTIGPTYVIEMTPLRIDEIERALEDYLEGPIESSTLMRVFAKAGGNIGLTMGIVIAALRERRITRSNGGSWISSGELWSPSLRAVLESQLEDLGSEARDAIEIIALVGSADIESVRRLVDWETLELLERRGLVALLPSSPSVLVTVVPPLLVEYFRHERFTARRIRLRELIVQQLGSAESAFAVLSERETRPTGLTNDAALFAGLAKERARTRRLVTAAEWEAHANPASATRYVEALLQSLSPAVEETVEHVFATTDDALGDNEQRCAYFVLQAEWRAYARGDVEGALEILRVARPTLGQFERAMDAAEVTVLTSVGAIPDDFPEKLEMEGGIPTKVRLALLEAQMLVLVCTARFTEALAVFDALSNEADALDPGVENFQPSVLRGFALLGLGRHAEALDLLTRGFEDAKSYLNVEAYRAFGAAIALCHTHSGSSIEMDDLFERVFTTGAPAPFPHGAQIALFAIASMTACRRGQISAAERYVADARRYGLTDGPLPGQSLAWPTAWLMLNGGDRERAADELWRASLAQWERGATFAAILGLLAAVEINPDPERLSRVTGYLEGMPEAVVMQAQGAYVAALVHHDPAGMLLAAERLSHYGRYALAVTACQYAAEWCEAAEDTEGLHAARALEQVIRARVDQIPLDTSRFIAPSAVLSEREREVARFAARGLTNQEIAAQLVISVRTVENHMHKAMRKLGASTRHALGAMLLDT</sequence>
<dbReference type="PRINTS" id="PR00038">
    <property type="entry name" value="HTHLUXR"/>
</dbReference>
<organism evidence="5 6">
    <name type="scientific">Leucobacter triazinivorans</name>
    <dbReference type="NCBI Taxonomy" id="1784719"/>
    <lineage>
        <taxon>Bacteria</taxon>
        <taxon>Bacillati</taxon>
        <taxon>Actinomycetota</taxon>
        <taxon>Actinomycetes</taxon>
        <taxon>Micrococcales</taxon>
        <taxon>Microbacteriaceae</taxon>
        <taxon>Leucobacter</taxon>
    </lineage>
</organism>
<dbReference type="GO" id="GO:0003677">
    <property type="term" value="F:DNA binding"/>
    <property type="evidence" value="ECO:0007669"/>
    <property type="project" value="UniProtKB-KW"/>
</dbReference>
<dbReference type="SUPFAM" id="SSF52540">
    <property type="entry name" value="P-loop containing nucleoside triphosphate hydrolases"/>
    <property type="match status" value="1"/>
</dbReference>
<evidence type="ECO:0000256" key="1">
    <source>
        <dbReference type="ARBA" id="ARBA00023015"/>
    </source>
</evidence>
<proteinExistence type="predicted"/>
<dbReference type="SUPFAM" id="SSF46894">
    <property type="entry name" value="C-terminal effector domain of the bipartite response regulators"/>
    <property type="match status" value="1"/>
</dbReference>
<dbReference type="AlphaFoldDB" id="A0A4P6KFG3"/>
<dbReference type="GO" id="GO:0006355">
    <property type="term" value="P:regulation of DNA-templated transcription"/>
    <property type="evidence" value="ECO:0007669"/>
    <property type="project" value="InterPro"/>
</dbReference>
<dbReference type="CDD" id="cd06170">
    <property type="entry name" value="LuxR_C_like"/>
    <property type="match status" value="1"/>
</dbReference>
<evidence type="ECO:0000256" key="2">
    <source>
        <dbReference type="ARBA" id="ARBA00023125"/>
    </source>
</evidence>
<dbReference type="InterPro" id="IPR000792">
    <property type="entry name" value="Tscrpt_reg_LuxR_C"/>
</dbReference>
<dbReference type="OrthoDB" id="3751684at2"/>
<dbReference type="RefSeq" id="WP_130110345.1">
    <property type="nucleotide sequence ID" value="NZ_CP035806.1"/>
</dbReference>
<accession>A0A4P6KFG3</accession>
<gene>
    <name evidence="5" type="ORF">EVS81_10500</name>
</gene>